<dbReference type="KEGG" id="pfy:PFICI_11145"/>
<keyword evidence="9" id="KW-1185">Reference proteome</keyword>
<sequence>MVSSPETRSSTSSLPPHNPTLPTTRRIWSREEDEALIAAVAHYGTSRGHRSNWPRIAAADCSKRWFNSLDPAVKKGKWSQEEDDALRRLYAELGPKWKSISQRLPGRQEYQVAKRWGDVLSPDLASKEPWSPLEDALLLQLYETHGSKWSIIAESLTGRSPVACRNRCRKYHGQPPAKRNNASPRTLDVGTSSNPDQRCSPIPKVSTTTTVQETSSMTSTTTAPPVDPPMPNDLESPRDWQIGYPVCESTQAAESPTGDQLLNRWLVDIEAAITKNGMGEAPLFDTASWDQTSTHIENSESAEQLHAQEINMNEEVNTITTGSTCDTNDKMIQLGFSNVDSSIPITTLEGHYNVLSPSNEVMAREVSISSDARKPLLPPSTPRGRPTTLINPVDNVWSLALALQTSQTSIHISTKLLRRLVHDAAYTLCAADTSDVSGEAVAQQ</sequence>
<dbReference type="AlphaFoldDB" id="W3WWN0"/>
<feature type="domain" description="HTH myb-type" evidence="7">
    <location>
        <begin position="127"/>
        <end position="171"/>
    </location>
</feature>
<dbReference type="PANTHER" id="PTHR46621:SF1">
    <property type="entry name" value="SNRNA-ACTIVATING PROTEIN COMPLEX SUBUNIT 4"/>
    <property type="match status" value="1"/>
</dbReference>
<dbReference type="InterPro" id="IPR051575">
    <property type="entry name" value="Myb-like_DNA-bd"/>
</dbReference>
<feature type="compositionally biased region" description="Low complexity" evidence="5">
    <location>
        <begin position="206"/>
        <end position="222"/>
    </location>
</feature>
<dbReference type="STRING" id="1229662.W3WWN0"/>
<dbReference type="GeneID" id="19276158"/>
<gene>
    <name evidence="8" type="ORF">PFICI_11145</name>
</gene>
<dbReference type="Pfam" id="PF00249">
    <property type="entry name" value="Myb_DNA-binding"/>
    <property type="match status" value="2"/>
</dbReference>
<dbReference type="CDD" id="cd00167">
    <property type="entry name" value="SANT"/>
    <property type="match status" value="3"/>
</dbReference>
<dbReference type="InterPro" id="IPR001005">
    <property type="entry name" value="SANT/Myb"/>
</dbReference>
<dbReference type="InterPro" id="IPR017930">
    <property type="entry name" value="Myb_dom"/>
</dbReference>
<proteinExistence type="predicted"/>
<organism evidence="8 9">
    <name type="scientific">Pestalotiopsis fici (strain W106-1 / CGMCC3.15140)</name>
    <dbReference type="NCBI Taxonomy" id="1229662"/>
    <lineage>
        <taxon>Eukaryota</taxon>
        <taxon>Fungi</taxon>
        <taxon>Dikarya</taxon>
        <taxon>Ascomycota</taxon>
        <taxon>Pezizomycotina</taxon>
        <taxon>Sordariomycetes</taxon>
        <taxon>Xylariomycetidae</taxon>
        <taxon>Amphisphaeriales</taxon>
        <taxon>Sporocadaceae</taxon>
        <taxon>Pestalotiopsis</taxon>
    </lineage>
</organism>
<evidence type="ECO:0000256" key="4">
    <source>
        <dbReference type="ARBA" id="ARBA00023242"/>
    </source>
</evidence>
<dbReference type="GO" id="GO:0001006">
    <property type="term" value="F:RNA polymerase III type 3 promoter sequence-specific DNA binding"/>
    <property type="evidence" value="ECO:0007669"/>
    <property type="project" value="TreeGrafter"/>
</dbReference>
<feature type="domain" description="Myb-like" evidence="6">
    <location>
        <begin position="25"/>
        <end position="69"/>
    </location>
</feature>
<feature type="region of interest" description="Disordered" evidence="5">
    <location>
        <begin position="1"/>
        <end position="26"/>
    </location>
</feature>
<evidence type="ECO:0000313" key="8">
    <source>
        <dbReference type="EMBL" id="ETS77271.1"/>
    </source>
</evidence>
<accession>W3WWN0</accession>
<dbReference type="PROSITE" id="PS50090">
    <property type="entry name" value="MYB_LIKE"/>
    <property type="match status" value="3"/>
</dbReference>
<feature type="domain" description="HTH myb-type" evidence="7">
    <location>
        <begin position="70"/>
        <end position="124"/>
    </location>
</feature>
<evidence type="ECO:0000256" key="1">
    <source>
        <dbReference type="ARBA" id="ARBA00023015"/>
    </source>
</evidence>
<dbReference type="SMART" id="SM00717">
    <property type="entry name" value="SANT"/>
    <property type="match status" value="3"/>
</dbReference>
<dbReference type="GO" id="GO:0019185">
    <property type="term" value="C:snRNA-activating protein complex"/>
    <property type="evidence" value="ECO:0007669"/>
    <property type="project" value="TreeGrafter"/>
</dbReference>
<evidence type="ECO:0000256" key="3">
    <source>
        <dbReference type="ARBA" id="ARBA00023163"/>
    </source>
</evidence>
<dbReference type="RefSeq" id="XP_007837917.1">
    <property type="nucleotide sequence ID" value="XM_007839726.1"/>
</dbReference>
<dbReference type="EMBL" id="KI912116">
    <property type="protein sequence ID" value="ETS77271.1"/>
    <property type="molecule type" value="Genomic_DNA"/>
</dbReference>
<keyword evidence="4" id="KW-0539">Nucleus</keyword>
<evidence type="ECO:0000256" key="2">
    <source>
        <dbReference type="ARBA" id="ARBA00023125"/>
    </source>
</evidence>
<keyword evidence="2" id="KW-0238">DNA-binding</keyword>
<dbReference type="InParanoid" id="W3WWN0"/>
<dbReference type="HOGENOM" id="CLU_616927_0_0_1"/>
<feature type="domain" description="Myb-like" evidence="6">
    <location>
        <begin position="70"/>
        <end position="120"/>
    </location>
</feature>
<dbReference type="GO" id="GO:0000978">
    <property type="term" value="F:RNA polymerase II cis-regulatory region sequence-specific DNA binding"/>
    <property type="evidence" value="ECO:0007669"/>
    <property type="project" value="TreeGrafter"/>
</dbReference>
<feature type="region of interest" description="Disordered" evidence="5">
    <location>
        <begin position="169"/>
        <end position="231"/>
    </location>
</feature>
<feature type="compositionally biased region" description="Polar residues" evidence="5">
    <location>
        <begin position="180"/>
        <end position="197"/>
    </location>
</feature>
<dbReference type="Proteomes" id="UP000030651">
    <property type="component" value="Unassembled WGS sequence"/>
</dbReference>
<dbReference type="eggNOG" id="KOG0048">
    <property type="taxonomic scope" value="Eukaryota"/>
</dbReference>
<name>W3WWN0_PESFW</name>
<dbReference type="PANTHER" id="PTHR46621">
    <property type="entry name" value="SNRNA-ACTIVATING PROTEIN COMPLEX SUBUNIT 4"/>
    <property type="match status" value="1"/>
</dbReference>
<dbReference type="Gene3D" id="1.10.10.60">
    <property type="entry name" value="Homeodomain-like"/>
    <property type="match status" value="3"/>
</dbReference>
<feature type="compositionally biased region" description="Low complexity" evidence="5">
    <location>
        <begin position="1"/>
        <end position="15"/>
    </location>
</feature>
<keyword evidence="1" id="KW-0805">Transcription regulation</keyword>
<evidence type="ECO:0000313" key="9">
    <source>
        <dbReference type="Proteomes" id="UP000030651"/>
    </source>
</evidence>
<dbReference type="PROSITE" id="PS51294">
    <property type="entry name" value="HTH_MYB"/>
    <property type="match status" value="2"/>
</dbReference>
<evidence type="ECO:0000259" key="7">
    <source>
        <dbReference type="PROSITE" id="PS51294"/>
    </source>
</evidence>
<dbReference type="InterPro" id="IPR009057">
    <property type="entry name" value="Homeodomain-like_sf"/>
</dbReference>
<evidence type="ECO:0000256" key="5">
    <source>
        <dbReference type="SAM" id="MobiDB-lite"/>
    </source>
</evidence>
<dbReference type="GO" id="GO:0042795">
    <property type="term" value="P:snRNA transcription by RNA polymerase II"/>
    <property type="evidence" value="ECO:0007669"/>
    <property type="project" value="TreeGrafter"/>
</dbReference>
<feature type="domain" description="Myb-like" evidence="6">
    <location>
        <begin position="127"/>
        <end position="172"/>
    </location>
</feature>
<dbReference type="GO" id="GO:0042796">
    <property type="term" value="P:snRNA transcription by RNA polymerase III"/>
    <property type="evidence" value="ECO:0007669"/>
    <property type="project" value="TreeGrafter"/>
</dbReference>
<protein>
    <submittedName>
        <fullName evidence="8">Uncharacterized protein</fullName>
    </submittedName>
</protein>
<dbReference type="SUPFAM" id="SSF46689">
    <property type="entry name" value="Homeodomain-like"/>
    <property type="match status" value="2"/>
</dbReference>
<evidence type="ECO:0000259" key="6">
    <source>
        <dbReference type="PROSITE" id="PS50090"/>
    </source>
</evidence>
<keyword evidence="3" id="KW-0804">Transcription</keyword>
<reference evidence="9" key="1">
    <citation type="journal article" date="2015" name="BMC Genomics">
        <title>Genomic and transcriptomic analysis of the endophytic fungus Pestalotiopsis fici reveals its lifestyle and high potential for synthesis of natural products.</title>
        <authorList>
            <person name="Wang X."/>
            <person name="Zhang X."/>
            <person name="Liu L."/>
            <person name="Xiang M."/>
            <person name="Wang W."/>
            <person name="Sun X."/>
            <person name="Che Y."/>
            <person name="Guo L."/>
            <person name="Liu G."/>
            <person name="Guo L."/>
            <person name="Wang C."/>
            <person name="Yin W.B."/>
            <person name="Stadler M."/>
            <person name="Zhang X."/>
            <person name="Liu X."/>
        </authorList>
    </citation>
    <scope>NUCLEOTIDE SEQUENCE [LARGE SCALE GENOMIC DNA]</scope>
    <source>
        <strain evidence="9">W106-1 / CGMCC3.15140</strain>
    </source>
</reference>
<dbReference type="OrthoDB" id="2143914at2759"/>